<sequence>MALITGYYNSLNGDRKYNAETMSKYFAGLFTRGVLQNYNGKFVVTANGGMKINVKTGKAFFSDGKWIENTADIILTLDPSDVILNRIDRVVLRNDKNEGVRNANVFLKKGTPGTNPVAPALQNDTYIEELCLCEIRINKLAENITQANITNTIPNTSLCGYVTGLIDQVDISDLYIQYETAYKEFYDKSNKEFEDWFQNIKENLSTSTLLRQYTNRAVTTKQDQTVIDIGIPQYNPDLDILEVFINGVFIMERKTEGQGYTKNKGQIVLNLPLDINQDIYFKVYKSIDGEKAVTVIEQVEELQNKVAKLEEKIEALEKA</sequence>
<keyword evidence="2" id="KW-0675">Receptor</keyword>
<feature type="coiled-coil region" evidence="1">
    <location>
        <begin position="292"/>
        <end position="319"/>
    </location>
</feature>
<accession>A0A8S5VFG4</accession>
<reference evidence="2" key="1">
    <citation type="journal article" date="2021" name="Proc. Natl. Acad. Sci. U.S.A.">
        <title>A Catalog of Tens of Thousands of Viruses from Human Metagenomes Reveals Hidden Associations with Chronic Diseases.</title>
        <authorList>
            <person name="Tisza M.J."/>
            <person name="Buck C.B."/>
        </authorList>
    </citation>
    <scope>NUCLEOTIDE SEQUENCE</scope>
    <source>
        <strain evidence="2">Ctai52</strain>
    </source>
</reference>
<organism evidence="2">
    <name type="scientific">Myoviridae sp. ctai52</name>
    <dbReference type="NCBI Taxonomy" id="2825134"/>
    <lineage>
        <taxon>Viruses</taxon>
        <taxon>Duplodnaviria</taxon>
        <taxon>Heunggongvirae</taxon>
        <taxon>Uroviricota</taxon>
        <taxon>Caudoviricetes</taxon>
    </lineage>
</organism>
<name>A0A8S5VFG4_9CAUD</name>
<dbReference type="EMBL" id="BK016258">
    <property type="protein sequence ID" value="DAG05347.1"/>
    <property type="molecule type" value="Genomic_DNA"/>
</dbReference>
<evidence type="ECO:0000256" key="1">
    <source>
        <dbReference type="SAM" id="Coils"/>
    </source>
</evidence>
<proteinExistence type="predicted"/>
<protein>
    <submittedName>
        <fullName evidence="2">Receptor Binding Protein</fullName>
    </submittedName>
</protein>
<keyword evidence="1" id="KW-0175">Coiled coil</keyword>
<evidence type="ECO:0000313" key="2">
    <source>
        <dbReference type="EMBL" id="DAG05347.1"/>
    </source>
</evidence>